<proteinExistence type="predicted"/>
<evidence type="ECO:0000313" key="2">
    <source>
        <dbReference type="Proteomes" id="UP001321760"/>
    </source>
</evidence>
<reference evidence="1" key="1">
    <citation type="journal article" date="2023" name="Mol. Phylogenet. Evol.">
        <title>Genome-scale phylogeny and comparative genomics of the fungal order Sordariales.</title>
        <authorList>
            <person name="Hensen N."/>
            <person name="Bonometti L."/>
            <person name="Westerberg I."/>
            <person name="Brannstrom I.O."/>
            <person name="Guillou S."/>
            <person name="Cros-Aarteil S."/>
            <person name="Calhoun S."/>
            <person name="Haridas S."/>
            <person name="Kuo A."/>
            <person name="Mondo S."/>
            <person name="Pangilinan J."/>
            <person name="Riley R."/>
            <person name="LaButti K."/>
            <person name="Andreopoulos B."/>
            <person name="Lipzen A."/>
            <person name="Chen C."/>
            <person name="Yan M."/>
            <person name="Daum C."/>
            <person name="Ng V."/>
            <person name="Clum A."/>
            <person name="Steindorff A."/>
            <person name="Ohm R.A."/>
            <person name="Martin F."/>
            <person name="Silar P."/>
            <person name="Natvig D.O."/>
            <person name="Lalanne C."/>
            <person name="Gautier V."/>
            <person name="Ament-Velasquez S.L."/>
            <person name="Kruys A."/>
            <person name="Hutchinson M.I."/>
            <person name="Powell A.J."/>
            <person name="Barry K."/>
            <person name="Miller A.N."/>
            <person name="Grigoriev I.V."/>
            <person name="Debuchy R."/>
            <person name="Gladieux P."/>
            <person name="Hiltunen Thoren M."/>
            <person name="Johannesson H."/>
        </authorList>
    </citation>
    <scope>NUCLEOTIDE SEQUENCE</scope>
    <source>
        <strain evidence="1">PSN243</strain>
    </source>
</reference>
<keyword evidence="2" id="KW-1185">Reference proteome</keyword>
<name>A0AAV9G1D5_9PEZI</name>
<sequence length="155" mass="17514">MPSKASITNVLSGKCPAIDTTRTRPGTNTTSTYWPDIDIWERWDEFNAQNLHTIYQPVMDTKWVADTADRPDPSSWDTRVFDEDSLEHYLSKFLLPPVNAALGYVRRILGMDEDDDLNIGCGGRCYYGGVDTTRLFKPDWSLCSDLQSGDWGLGL</sequence>
<dbReference type="EMBL" id="MU866028">
    <property type="protein sequence ID" value="KAK4442172.1"/>
    <property type="molecule type" value="Genomic_DNA"/>
</dbReference>
<dbReference type="Proteomes" id="UP001321760">
    <property type="component" value="Unassembled WGS sequence"/>
</dbReference>
<organism evidence="1 2">
    <name type="scientific">Podospora aff. communis PSN243</name>
    <dbReference type="NCBI Taxonomy" id="3040156"/>
    <lineage>
        <taxon>Eukaryota</taxon>
        <taxon>Fungi</taxon>
        <taxon>Dikarya</taxon>
        <taxon>Ascomycota</taxon>
        <taxon>Pezizomycotina</taxon>
        <taxon>Sordariomycetes</taxon>
        <taxon>Sordariomycetidae</taxon>
        <taxon>Sordariales</taxon>
        <taxon>Podosporaceae</taxon>
        <taxon>Podospora</taxon>
    </lineage>
</organism>
<evidence type="ECO:0000313" key="1">
    <source>
        <dbReference type="EMBL" id="KAK4442172.1"/>
    </source>
</evidence>
<reference evidence="1" key="2">
    <citation type="submission" date="2023-05" db="EMBL/GenBank/DDBJ databases">
        <authorList>
            <consortium name="Lawrence Berkeley National Laboratory"/>
            <person name="Steindorff A."/>
            <person name="Hensen N."/>
            <person name="Bonometti L."/>
            <person name="Westerberg I."/>
            <person name="Brannstrom I.O."/>
            <person name="Guillou S."/>
            <person name="Cros-Aarteil S."/>
            <person name="Calhoun S."/>
            <person name="Haridas S."/>
            <person name="Kuo A."/>
            <person name="Mondo S."/>
            <person name="Pangilinan J."/>
            <person name="Riley R."/>
            <person name="Labutti K."/>
            <person name="Andreopoulos B."/>
            <person name="Lipzen A."/>
            <person name="Chen C."/>
            <person name="Yanf M."/>
            <person name="Daum C."/>
            <person name="Ng V."/>
            <person name="Clum A."/>
            <person name="Ohm R."/>
            <person name="Martin F."/>
            <person name="Silar P."/>
            <person name="Natvig D."/>
            <person name="Lalanne C."/>
            <person name="Gautier V."/>
            <person name="Ament-Velasquez S.L."/>
            <person name="Kruys A."/>
            <person name="Hutchinson M.I."/>
            <person name="Powell A.J."/>
            <person name="Barry K."/>
            <person name="Miller A.N."/>
            <person name="Grigoriev I.V."/>
            <person name="Debuchy R."/>
            <person name="Gladieux P."/>
            <person name="Thoren M.H."/>
            <person name="Johannesson H."/>
        </authorList>
    </citation>
    <scope>NUCLEOTIDE SEQUENCE</scope>
    <source>
        <strain evidence="1">PSN243</strain>
    </source>
</reference>
<dbReference type="AlphaFoldDB" id="A0AAV9G1D5"/>
<accession>A0AAV9G1D5</accession>
<comment type="caution">
    <text evidence="1">The sequence shown here is derived from an EMBL/GenBank/DDBJ whole genome shotgun (WGS) entry which is preliminary data.</text>
</comment>
<gene>
    <name evidence="1" type="ORF">QBC34DRAFT_419108</name>
</gene>
<protein>
    <submittedName>
        <fullName evidence="1">Uncharacterized protein</fullName>
    </submittedName>
</protein>